<dbReference type="Pfam" id="PF13276">
    <property type="entry name" value="HTH_21"/>
    <property type="match status" value="1"/>
</dbReference>
<name>A0A1M6IR42_9FIRM</name>
<keyword evidence="3" id="KW-1185">Reference proteome</keyword>
<dbReference type="Proteomes" id="UP000184442">
    <property type="component" value="Unassembled WGS sequence"/>
</dbReference>
<accession>A0A1M6IR42</accession>
<proteinExistence type="predicted"/>
<feature type="non-terminal residue" evidence="2">
    <location>
        <position position="1"/>
    </location>
</feature>
<reference evidence="2 3" key="1">
    <citation type="submission" date="2016-11" db="EMBL/GenBank/DDBJ databases">
        <authorList>
            <person name="Jaros S."/>
            <person name="Januszkiewicz K."/>
            <person name="Wedrychowicz H."/>
        </authorList>
    </citation>
    <scope>NUCLEOTIDE SEQUENCE [LARGE SCALE GENOMIC DNA]</scope>
    <source>
        <strain evidence="2 3">DSM 19022</strain>
    </source>
</reference>
<organism evidence="2 3">
    <name type="scientific">Lutispora thermophila DSM 19022</name>
    <dbReference type="NCBI Taxonomy" id="1122184"/>
    <lineage>
        <taxon>Bacteria</taxon>
        <taxon>Bacillati</taxon>
        <taxon>Bacillota</taxon>
        <taxon>Clostridia</taxon>
        <taxon>Lutisporales</taxon>
        <taxon>Lutisporaceae</taxon>
        <taxon>Lutispora</taxon>
    </lineage>
</organism>
<dbReference type="EMBL" id="FQZS01000037">
    <property type="protein sequence ID" value="SHJ36809.1"/>
    <property type="molecule type" value="Genomic_DNA"/>
</dbReference>
<dbReference type="OrthoDB" id="9781005at2"/>
<gene>
    <name evidence="2" type="ORF">SAMN02745176_03357</name>
</gene>
<evidence type="ECO:0000259" key="1">
    <source>
        <dbReference type="Pfam" id="PF13276"/>
    </source>
</evidence>
<dbReference type="InterPro" id="IPR025948">
    <property type="entry name" value="HTH-like_dom"/>
</dbReference>
<sequence length="69" mass="8260">CLREDYGLIINHKKVYRLCKELDILRPQRKIREKSPKHLAKKETVSAPNGFFPELVEIKHFFKPKHFSL</sequence>
<evidence type="ECO:0000313" key="2">
    <source>
        <dbReference type="EMBL" id="SHJ36809.1"/>
    </source>
</evidence>
<dbReference type="AlphaFoldDB" id="A0A1M6IR42"/>
<evidence type="ECO:0000313" key="3">
    <source>
        <dbReference type="Proteomes" id="UP000184442"/>
    </source>
</evidence>
<feature type="domain" description="HTH-like" evidence="1">
    <location>
        <begin position="2"/>
        <end position="30"/>
    </location>
</feature>
<protein>
    <submittedName>
        <fullName evidence="2">HTH-like domain-containing protein</fullName>
    </submittedName>
</protein>